<evidence type="ECO:0000256" key="1">
    <source>
        <dbReference type="SAM" id="SignalP"/>
    </source>
</evidence>
<reference evidence="3" key="1">
    <citation type="submission" date="2016-10" db="EMBL/GenBank/DDBJ databases">
        <authorList>
            <person name="Varghese N."/>
        </authorList>
    </citation>
    <scope>NUCLEOTIDE SEQUENCE [LARGE SCALE GENOMIC DNA]</scope>
    <source>
        <strain evidence="3">DSM 18820</strain>
    </source>
</reference>
<dbReference type="OrthoDB" id="1427164at2"/>
<evidence type="ECO:0000313" key="3">
    <source>
        <dbReference type="Proteomes" id="UP000182491"/>
    </source>
</evidence>
<feature type="signal peptide" evidence="1">
    <location>
        <begin position="1"/>
        <end position="19"/>
    </location>
</feature>
<name>A0A1I7I213_9BACT</name>
<keyword evidence="1" id="KW-0732">Signal</keyword>
<dbReference type="AlphaFoldDB" id="A0A1I7I213"/>
<evidence type="ECO:0000313" key="2">
    <source>
        <dbReference type="EMBL" id="SFU66974.1"/>
    </source>
</evidence>
<organism evidence="2 3">
    <name type="scientific">Pontibacter akesuensis</name>
    <dbReference type="NCBI Taxonomy" id="388950"/>
    <lineage>
        <taxon>Bacteria</taxon>
        <taxon>Pseudomonadati</taxon>
        <taxon>Bacteroidota</taxon>
        <taxon>Cytophagia</taxon>
        <taxon>Cytophagales</taxon>
        <taxon>Hymenobacteraceae</taxon>
        <taxon>Pontibacter</taxon>
    </lineage>
</organism>
<accession>A0A1I7I213</accession>
<dbReference type="EMBL" id="FPCA01000002">
    <property type="protein sequence ID" value="SFU66974.1"/>
    <property type="molecule type" value="Genomic_DNA"/>
</dbReference>
<keyword evidence="3" id="KW-1185">Reference proteome</keyword>
<protein>
    <submittedName>
        <fullName evidence="2">Uncharacterized protein</fullName>
    </submittedName>
</protein>
<sequence>MKKLLLLLAMLLPCLASQAQDLLIKRNGDEIQVKVREISPDVIKYQRFDNLEGPMISIAKADVFMIKYENGTKEVFNQTARPTSQPAAQPMSTSQPSYYQENLKLSGPRIGFTILSQKYSDNIQEEFETDINPFITQFGWQFETRVFTLDNGVSGLFEFVPLVGGLEQGKFLPSLSALIGIRGAKGFEFGVGPNVSLGGAGLVLAVGTNFQSQGINFPVNLALAPSKDGARFSMLFGFNSRK</sequence>
<dbReference type="STRING" id="388950.GCA_001611675_01692"/>
<dbReference type="Proteomes" id="UP000182491">
    <property type="component" value="Unassembled WGS sequence"/>
</dbReference>
<gene>
    <name evidence="2" type="ORF">SAMN04487941_1851</name>
</gene>
<proteinExistence type="predicted"/>
<feature type="chain" id="PRO_5010315312" evidence="1">
    <location>
        <begin position="20"/>
        <end position="242"/>
    </location>
</feature>
<dbReference type="RefSeq" id="WP_068837735.1">
    <property type="nucleotide sequence ID" value="NZ_BMXC01000002.1"/>
</dbReference>